<proteinExistence type="predicted"/>
<evidence type="ECO:0000259" key="1">
    <source>
        <dbReference type="Pfam" id="PF04015"/>
    </source>
</evidence>
<dbReference type="InterPro" id="IPR007160">
    <property type="entry name" value="DUF362"/>
</dbReference>
<dbReference type="Pfam" id="PF04015">
    <property type="entry name" value="DUF362"/>
    <property type="match status" value="1"/>
</dbReference>
<name>A0A662DB97_UNCAE</name>
<comment type="caution">
    <text evidence="2">The sequence shown here is derived from an EMBL/GenBank/DDBJ whole genome shotgun (WGS) entry which is preliminary data.</text>
</comment>
<dbReference type="AlphaFoldDB" id="A0A662DB97"/>
<accession>A0A662DB97</accession>
<sequence>MVKSQVALVRVHPQATAPIVLRKVKEVIDLIGGVANFCSKNDKVLVKPNISSPDGFECANPSVTWAVAKVFSEYGCEVLIGEDPAIPIKEDFAYTEYGLYELAEKANAKVVSLRHGPHTRVKVPERGFFSEIEVSRIAQEANLVVSVAAMKSANITTVTLGLKNMKGLVRPDWKRKFHCQGLTQGIVDLNTAVKPGLTIIDATFGKDLSARVCFPVGLIIASSDPVAADAVCARIMGFDPQKIEHIKLAKEAGLGVLDLENIELKGEEIKNWIGKFPFSCPKNPFKLVEESGGRIKIIQGNPCSVCLNELGQSLYLYKDHLKEFKDIQILIGPEAKPRVSSGDIILFGRCLEKYKDEGIYINGCPPHEYKPAKTGSLKKVLAMILERDS</sequence>
<evidence type="ECO:0000313" key="3">
    <source>
        <dbReference type="Proteomes" id="UP000280417"/>
    </source>
</evidence>
<evidence type="ECO:0000313" key="2">
    <source>
        <dbReference type="EMBL" id="RLE13020.1"/>
    </source>
</evidence>
<protein>
    <recommendedName>
        <fullName evidence="1">DUF362 domain-containing protein</fullName>
    </recommendedName>
</protein>
<feature type="domain" description="DUF362" evidence="1">
    <location>
        <begin position="44"/>
        <end position="234"/>
    </location>
</feature>
<organism evidence="2 3">
    <name type="scientific">Aerophobetes bacterium</name>
    <dbReference type="NCBI Taxonomy" id="2030807"/>
    <lineage>
        <taxon>Bacteria</taxon>
        <taxon>Candidatus Aerophobota</taxon>
    </lineage>
</organism>
<reference evidence="2 3" key="1">
    <citation type="submission" date="2018-06" db="EMBL/GenBank/DDBJ databases">
        <title>Extensive metabolic versatility and redundancy in microbially diverse, dynamic hydrothermal sediments.</title>
        <authorList>
            <person name="Dombrowski N."/>
            <person name="Teske A."/>
            <person name="Baker B.J."/>
        </authorList>
    </citation>
    <scope>NUCLEOTIDE SEQUENCE [LARGE SCALE GENOMIC DNA]</scope>
    <source>
        <strain evidence="2">B3_G15</strain>
    </source>
</reference>
<gene>
    <name evidence="2" type="ORF">DRJ04_05080</name>
</gene>
<dbReference type="EMBL" id="QMQA01000122">
    <property type="protein sequence ID" value="RLE13020.1"/>
    <property type="molecule type" value="Genomic_DNA"/>
</dbReference>
<dbReference type="Proteomes" id="UP000280417">
    <property type="component" value="Unassembled WGS sequence"/>
</dbReference>